<keyword evidence="10" id="KW-0411">Iron-sulfur</keyword>
<keyword evidence="7" id="KW-0227">DNA damage</keyword>
<keyword evidence="11" id="KW-0234">DNA repair</keyword>
<dbReference type="InterPro" id="IPR036895">
    <property type="entry name" value="Uracil-DNA_glycosylase-like_sf"/>
</dbReference>
<dbReference type="RefSeq" id="WP_338689162.1">
    <property type="nucleotide sequence ID" value="NZ_AP024702.1"/>
</dbReference>
<sequence length="286" mass="31167">MSRPVDLLLEHLRAEEARGVEHVYLDEEAKEVLRELHRQARSGGKPKASAAAGAGEAVAETPKAAKPVVVTEVRAEGESAAARIESLKLQAAEWPAAKALGSLRETMVFSTGAAEAELMLVGEAPGYQEERQREPFVGPAGQKLNDILKAMGLERPAVYISNIVKFRPAMPNQTTNNRKPTLDEMASCLPFIREEVKVVRPKCIVALGGTAAEGLLGLSGSVGAMRGRWHEFEGIPVRVTYHPAYLLHGNAALSDKRKIWEDMLEVMEKLGLPISDKQRGFFLPKS</sequence>
<dbReference type="EMBL" id="AP024702">
    <property type="protein sequence ID" value="BCX47129.1"/>
    <property type="molecule type" value="Genomic_DNA"/>
</dbReference>
<dbReference type="Pfam" id="PF03167">
    <property type="entry name" value="UDG"/>
    <property type="match status" value="1"/>
</dbReference>
<comment type="catalytic activity">
    <reaction evidence="1">
        <text>Hydrolyzes single-stranded DNA or mismatched double-stranded DNA and polynucleotides, releasing free uracil.</text>
        <dbReference type="EC" id="3.2.2.27"/>
    </reaction>
</comment>
<dbReference type="Gene3D" id="3.40.470.10">
    <property type="entry name" value="Uracil-DNA glycosylase-like domain"/>
    <property type="match status" value="1"/>
</dbReference>
<evidence type="ECO:0000256" key="5">
    <source>
        <dbReference type="ARBA" id="ARBA00022485"/>
    </source>
</evidence>
<evidence type="ECO:0000256" key="7">
    <source>
        <dbReference type="ARBA" id="ARBA00022763"/>
    </source>
</evidence>
<dbReference type="Proteomes" id="UP001374893">
    <property type="component" value="Chromosome"/>
</dbReference>
<keyword evidence="15" id="KW-1185">Reference proteome</keyword>
<keyword evidence="5" id="KW-0004">4Fe-4S</keyword>
<feature type="domain" description="Uracil-DNA glycosylase-like" evidence="13">
    <location>
        <begin position="109"/>
        <end position="264"/>
    </location>
</feature>
<dbReference type="EC" id="3.2.2.27" evidence="3"/>
<evidence type="ECO:0000256" key="9">
    <source>
        <dbReference type="ARBA" id="ARBA00023004"/>
    </source>
</evidence>
<feature type="region of interest" description="Disordered" evidence="12">
    <location>
        <begin position="38"/>
        <end position="58"/>
    </location>
</feature>
<feature type="compositionally biased region" description="Low complexity" evidence="12">
    <location>
        <begin position="41"/>
        <end position="58"/>
    </location>
</feature>
<proteinExistence type="inferred from homology"/>
<dbReference type="InterPro" id="IPR005122">
    <property type="entry name" value="Uracil-DNA_glycosylase-like"/>
</dbReference>
<dbReference type="InterPro" id="IPR051536">
    <property type="entry name" value="UDG_Type-4/5"/>
</dbReference>
<evidence type="ECO:0000256" key="12">
    <source>
        <dbReference type="SAM" id="MobiDB-lite"/>
    </source>
</evidence>
<dbReference type="InterPro" id="IPR005273">
    <property type="entry name" value="Ura-DNA_glyco_family4"/>
</dbReference>
<evidence type="ECO:0000256" key="1">
    <source>
        <dbReference type="ARBA" id="ARBA00001400"/>
    </source>
</evidence>
<evidence type="ECO:0000313" key="15">
    <source>
        <dbReference type="Proteomes" id="UP001374893"/>
    </source>
</evidence>
<dbReference type="SMART" id="SM00987">
    <property type="entry name" value="UreE_C"/>
    <property type="match status" value="1"/>
</dbReference>
<keyword evidence="8" id="KW-0378">Hydrolase</keyword>
<keyword evidence="6" id="KW-0479">Metal-binding</keyword>
<reference evidence="14 15" key="1">
    <citation type="submission" date="2021-06" db="EMBL/GenBank/DDBJ databases">
        <title>Complete genome of Haloferula helveola possessing various polysaccharide degrading enzymes.</title>
        <authorList>
            <person name="Takami H."/>
            <person name="Huang C."/>
            <person name="Hamasaki K."/>
        </authorList>
    </citation>
    <scope>NUCLEOTIDE SEQUENCE [LARGE SCALE GENOMIC DNA]</scope>
    <source>
        <strain evidence="14 15">CN-1</strain>
    </source>
</reference>
<dbReference type="NCBIfam" id="TIGR00758">
    <property type="entry name" value="UDG_fam4"/>
    <property type="match status" value="1"/>
</dbReference>
<accession>A0ABN6H3K0</accession>
<name>A0ABN6H3K0_9BACT</name>
<keyword evidence="9" id="KW-0408">Iron</keyword>
<protein>
    <recommendedName>
        <fullName evidence="4">Type-4 uracil-DNA glycosylase</fullName>
        <ecNumber evidence="3">3.2.2.27</ecNumber>
    </recommendedName>
</protein>
<evidence type="ECO:0000256" key="3">
    <source>
        <dbReference type="ARBA" id="ARBA00012030"/>
    </source>
</evidence>
<dbReference type="CDD" id="cd10030">
    <property type="entry name" value="UDG-F4_TTUDGA_SPO1dp_like"/>
    <property type="match status" value="1"/>
</dbReference>
<comment type="similarity">
    <text evidence="2">Belongs to the uracil-DNA glycosylase (UDG) superfamily. Type 4 (UDGa) family.</text>
</comment>
<evidence type="ECO:0000256" key="11">
    <source>
        <dbReference type="ARBA" id="ARBA00023204"/>
    </source>
</evidence>
<evidence type="ECO:0000256" key="2">
    <source>
        <dbReference type="ARBA" id="ARBA00006521"/>
    </source>
</evidence>
<gene>
    <name evidence="14" type="ORF">HAHE_10370</name>
</gene>
<organism evidence="14 15">
    <name type="scientific">Haloferula helveola</name>
    <dbReference type="NCBI Taxonomy" id="490095"/>
    <lineage>
        <taxon>Bacteria</taxon>
        <taxon>Pseudomonadati</taxon>
        <taxon>Verrucomicrobiota</taxon>
        <taxon>Verrucomicrobiia</taxon>
        <taxon>Verrucomicrobiales</taxon>
        <taxon>Verrucomicrobiaceae</taxon>
        <taxon>Haloferula</taxon>
    </lineage>
</organism>
<dbReference type="PANTHER" id="PTHR33693">
    <property type="entry name" value="TYPE-5 URACIL-DNA GLYCOSYLASE"/>
    <property type="match status" value="1"/>
</dbReference>
<evidence type="ECO:0000256" key="8">
    <source>
        <dbReference type="ARBA" id="ARBA00022801"/>
    </source>
</evidence>
<dbReference type="PANTHER" id="PTHR33693:SF1">
    <property type="entry name" value="TYPE-4 URACIL-DNA GLYCOSYLASE"/>
    <property type="match status" value="1"/>
</dbReference>
<evidence type="ECO:0000256" key="6">
    <source>
        <dbReference type="ARBA" id="ARBA00022723"/>
    </source>
</evidence>
<evidence type="ECO:0000259" key="13">
    <source>
        <dbReference type="SMART" id="SM00986"/>
    </source>
</evidence>
<evidence type="ECO:0000313" key="14">
    <source>
        <dbReference type="EMBL" id="BCX47129.1"/>
    </source>
</evidence>
<dbReference type="SMART" id="SM00986">
    <property type="entry name" value="UDG"/>
    <property type="match status" value="1"/>
</dbReference>
<evidence type="ECO:0000256" key="10">
    <source>
        <dbReference type="ARBA" id="ARBA00023014"/>
    </source>
</evidence>
<evidence type="ECO:0000256" key="4">
    <source>
        <dbReference type="ARBA" id="ARBA00019403"/>
    </source>
</evidence>
<dbReference type="SUPFAM" id="SSF52141">
    <property type="entry name" value="Uracil-DNA glycosylase-like"/>
    <property type="match status" value="1"/>
</dbReference>